<comment type="subcellular location">
    <subcellularLocation>
        <location evidence="1">Cell inner membrane</location>
    </subcellularLocation>
</comment>
<keyword evidence="2" id="KW-1003">Cell membrane</keyword>
<dbReference type="GO" id="GO:0005886">
    <property type="term" value="C:plasma membrane"/>
    <property type="evidence" value="ECO:0007669"/>
    <property type="project" value="UniProtKB-SubCell"/>
</dbReference>
<organism evidence="8 9">
    <name type="scientific">Aquimarina brevivitae</name>
    <dbReference type="NCBI Taxonomy" id="323412"/>
    <lineage>
        <taxon>Bacteria</taxon>
        <taxon>Pseudomonadati</taxon>
        <taxon>Bacteroidota</taxon>
        <taxon>Flavobacteriia</taxon>
        <taxon>Flavobacteriales</taxon>
        <taxon>Flavobacteriaceae</taxon>
        <taxon>Aquimarina</taxon>
    </lineage>
</organism>
<keyword evidence="4 8" id="KW-0808">Transferase</keyword>
<evidence type="ECO:0000256" key="4">
    <source>
        <dbReference type="ARBA" id="ARBA00022679"/>
    </source>
</evidence>
<evidence type="ECO:0000256" key="2">
    <source>
        <dbReference type="ARBA" id="ARBA00022475"/>
    </source>
</evidence>
<keyword evidence="7" id="KW-1133">Transmembrane helix</keyword>
<dbReference type="OrthoDB" id="9801955at2"/>
<proteinExistence type="predicted"/>
<dbReference type="GO" id="GO:0009247">
    <property type="term" value="P:glycolipid biosynthetic process"/>
    <property type="evidence" value="ECO:0007669"/>
    <property type="project" value="UniProtKB-ARBA"/>
</dbReference>
<evidence type="ECO:0000256" key="7">
    <source>
        <dbReference type="SAM" id="Phobius"/>
    </source>
</evidence>
<protein>
    <submittedName>
        <fullName evidence="8">KDO2-lipid IV(A) lauroyltransferase</fullName>
    </submittedName>
</protein>
<comment type="caution">
    <text evidence="8">The sequence shown here is derived from an EMBL/GenBank/DDBJ whole genome shotgun (WGS) entry which is preliminary data.</text>
</comment>
<evidence type="ECO:0000256" key="5">
    <source>
        <dbReference type="ARBA" id="ARBA00023136"/>
    </source>
</evidence>
<evidence type="ECO:0000313" key="8">
    <source>
        <dbReference type="EMBL" id="RZS90521.1"/>
    </source>
</evidence>
<reference evidence="8 9" key="1">
    <citation type="submission" date="2019-02" db="EMBL/GenBank/DDBJ databases">
        <title>Genomic Encyclopedia of Type Strains, Phase IV (KMG-IV): sequencing the most valuable type-strain genomes for metagenomic binning, comparative biology and taxonomic classification.</title>
        <authorList>
            <person name="Goeker M."/>
        </authorList>
    </citation>
    <scope>NUCLEOTIDE SEQUENCE [LARGE SCALE GENOMIC DNA]</scope>
    <source>
        <strain evidence="8 9">DSM 17196</strain>
    </source>
</reference>
<evidence type="ECO:0000256" key="1">
    <source>
        <dbReference type="ARBA" id="ARBA00004533"/>
    </source>
</evidence>
<dbReference type="PANTHER" id="PTHR30606:SF10">
    <property type="entry name" value="PHOSPHATIDYLINOSITOL MANNOSIDE ACYLTRANSFERASE"/>
    <property type="match status" value="1"/>
</dbReference>
<dbReference type="RefSeq" id="WP_130287821.1">
    <property type="nucleotide sequence ID" value="NZ_SGXE01000007.1"/>
</dbReference>
<keyword evidence="5 7" id="KW-0472">Membrane</keyword>
<accession>A0A4Q7NTN7</accession>
<dbReference type="Proteomes" id="UP000292262">
    <property type="component" value="Unassembled WGS sequence"/>
</dbReference>
<sequence>MQLVLYRLVYPVLWIISKLPWKLFYGFSTFVFFWVYHVFGYRKKTVTENLRLVFPEKTDAEIKRIRKKFYQHMCDMFLEMIKSMDISNEEMKNRFKVKNIELLHELEQKNENIIILMAHYGSYEWSNVVDIQTNFQAVGIYKKIGNEYFDRLVRRIRARFGSRVVTTKNATKEITLDQQKDGLYMYGLVSDQTPKLHKAKYWTDFMGIKVPTFVGGVVLAKRLDLNVYYLKVEKVKRGFYEATFVPLCENPAAREEGDFSITKQYLRILESQITANPEYYLWTHKRWKHRNANIPQDATVD</sequence>
<dbReference type="Pfam" id="PF03279">
    <property type="entry name" value="Lip_A_acyltrans"/>
    <property type="match status" value="1"/>
</dbReference>
<evidence type="ECO:0000256" key="3">
    <source>
        <dbReference type="ARBA" id="ARBA00022519"/>
    </source>
</evidence>
<dbReference type="CDD" id="cd07984">
    <property type="entry name" value="LPLAT_LABLAT-like"/>
    <property type="match status" value="1"/>
</dbReference>
<dbReference type="AlphaFoldDB" id="A0A4Q7NTN7"/>
<keyword evidence="9" id="KW-1185">Reference proteome</keyword>
<dbReference type="GO" id="GO:0016746">
    <property type="term" value="F:acyltransferase activity"/>
    <property type="evidence" value="ECO:0007669"/>
    <property type="project" value="UniProtKB-KW"/>
</dbReference>
<dbReference type="InterPro" id="IPR004960">
    <property type="entry name" value="LipA_acyltrans"/>
</dbReference>
<evidence type="ECO:0000313" key="9">
    <source>
        <dbReference type="Proteomes" id="UP000292262"/>
    </source>
</evidence>
<keyword evidence="6" id="KW-0012">Acyltransferase</keyword>
<dbReference type="PIRSF" id="PIRSF026649">
    <property type="entry name" value="MsbB"/>
    <property type="match status" value="1"/>
</dbReference>
<dbReference type="EMBL" id="SGXE01000007">
    <property type="protein sequence ID" value="RZS90521.1"/>
    <property type="molecule type" value="Genomic_DNA"/>
</dbReference>
<evidence type="ECO:0000256" key="6">
    <source>
        <dbReference type="ARBA" id="ARBA00023315"/>
    </source>
</evidence>
<keyword evidence="7" id="KW-0812">Transmembrane</keyword>
<dbReference type="PANTHER" id="PTHR30606">
    <property type="entry name" value="LIPID A BIOSYNTHESIS LAUROYL ACYLTRANSFERASE"/>
    <property type="match status" value="1"/>
</dbReference>
<keyword evidence="3" id="KW-0997">Cell inner membrane</keyword>
<feature type="transmembrane region" description="Helical" evidence="7">
    <location>
        <begin position="23"/>
        <end position="41"/>
    </location>
</feature>
<name>A0A4Q7NTN7_9FLAO</name>
<gene>
    <name evidence="8" type="ORF">EV197_3315</name>
</gene>